<evidence type="ECO:0000313" key="3">
    <source>
        <dbReference type="EMBL" id="VVC24524.1"/>
    </source>
</evidence>
<dbReference type="InterPro" id="IPR005366">
    <property type="entry name" value="EMC8/9"/>
</dbReference>
<dbReference type="EMBL" id="CABPRJ010000003">
    <property type="protein sequence ID" value="VVC24524.1"/>
    <property type="molecule type" value="Genomic_DNA"/>
</dbReference>
<comment type="similarity">
    <text evidence="1">Belongs to the EMC8/EMC9 family.</text>
</comment>
<dbReference type="OrthoDB" id="194468at2759"/>
<dbReference type="PANTHER" id="PTHR12941:SF10">
    <property type="entry name" value="ER MEMBRANE PROTEIN COMPLEX SUBUNIT 8_9 HOMOLOG"/>
    <property type="match status" value="1"/>
</dbReference>
<evidence type="ECO:0000259" key="2">
    <source>
        <dbReference type="PROSITE" id="PS50249"/>
    </source>
</evidence>
<sequence>MSKVSFSTLAYCKMVSHAAKYPHCEVNGLLIADNATKGNKLVITDVVPLFHQCLHVSPMSEIALTQIDQSASSCDMYIAGYYLANETLDDLSFDKPAHKIMDKIAENEADVCMVVINNRLMGINHKQSALIVHTQQDDGKWKRLNNSNVQIENTTLAAASAILQQQLYNNLIDFDNHLDNLSLDFLNTEFASWVEKTSGLNMGRKLVISKLVS</sequence>
<dbReference type="PROSITE" id="PS50249">
    <property type="entry name" value="MPN"/>
    <property type="match status" value="1"/>
</dbReference>
<evidence type="ECO:0000256" key="1">
    <source>
        <dbReference type="ARBA" id="ARBA00007461"/>
    </source>
</evidence>
<feature type="domain" description="MPN" evidence="2">
    <location>
        <begin position="4"/>
        <end position="139"/>
    </location>
</feature>
<evidence type="ECO:0000313" key="4">
    <source>
        <dbReference type="Proteomes" id="UP000325440"/>
    </source>
</evidence>
<gene>
    <name evidence="3" type="ORF">CINCED_3A011404</name>
</gene>
<keyword evidence="4" id="KW-1185">Reference proteome</keyword>
<name>A0A5E4LYA4_9HEMI</name>
<accession>A0A5E4LYA4</accession>
<protein>
    <submittedName>
        <fullName evidence="3">ER membrane protein complex subunit 8/9</fullName>
    </submittedName>
</protein>
<dbReference type="AlphaFoldDB" id="A0A5E4LYA4"/>
<dbReference type="InterPro" id="IPR037518">
    <property type="entry name" value="MPN"/>
</dbReference>
<dbReference type="Proteomes" id="UP000325440">
    <property type="component" value="Unassembled WGS sequence"/>
</dbReference>
<dbReference type="PANTHER" id="PTHR12941">
    <property type="entry name" value="ER MEMBRANE PROTEIN COMPLEX"/>
    <property type="match status" value="1"/>
</dbReference>
<proteinExistence type="inferred from homology"/>
<reference evidence="3 4" key="1">
    <citation type="submission" date="2019-08" db="EMBL/GenBank/DDBJ databases">
        <authorList>
            <person name="Alioto T."/>
            <person name="Alioto T."/>
            <person name="Gomez Garrido J."/>
        </authorList>
    </citation>
    <scope>NUCLEOTIDE SEQUENCE [LARGE SCALE GENOMIC DNA]</scope>
</reference>
<organism evidence="3 4">
    <name type="scientific">Cinara cedri</name>
    <dbReference type="NCBI Taxonomy" id="506608"/>
    <lineage>
        <taxon>Eukaryota</taxon>
        <taxon>Metazoa</taxon>
        <taxon>Ecdysozoa</taxon>
        <taxon>Arthropoda</taxon>
        <taxon>Hexapoda</taxon>
        <taxon>Insecta</taxon>
        <taxon>Pterygota</taxon>
        <taxon>Neoptera</taxon>
        <taxon>Paraneoptera</taxon>
        <taxon>Hemiptera</taxon>
        <taxon>Sternorrhyncha</taxon>
        <taxon>Aphidomorpha</taxon>
        <taxon>Aphidoidea</taxon>
        <taxon>Aphididae</taxon>
        <taxon>Lachninae</taxon>
        <taxon>Cinara</taxon>
    </lineage>
</organism>
<dbReference type="GO" id="GO:0072546">
    <property type="term" value="C:EMC complex"/>
    <property type="evidence" value="ECO:0007669"/>
    <property type="project" value="InterPro"/>
</dbReference>
<dbReference type="Gene3D" id="3.40.140.10">
    <property type="entry name" value="Cytidine Deaminase, domain 2"/>
    <property type="match status" value="1"/>
</dbReference>
<dbReference type="Pfam" id="PF03665">
    <property type="entry name" value="UPF0172"/>
    <property type="match status" value="1"/>
</dbReference>
<dbReference type="CDD" id="cd08060">
    <property type="entry name" value="MPN_UPF0172"/>
    <property type="match status" value="1"/>
</dbReference>